<reference evidence="2" key="1">
    <citation type="submission" date="2021-03" db="EMBL/GenBank/DDBJ databases">
        <title>Evolutionary innovations through gain and loss of genes in the ectomycorrhizal Boletales.</title>
        <authorList>
            <person name="Wu G."/>
            <person name="Miyauchi S."/>
            <person name="Morin E."/>
            <person name="Yang Z.-L."/>
            <person name="Xu J."/>
            <person name="Martin F.M."/>
        </authorList>
    </citation>
    <scope>NUCLEOTIDE SEQUENCE</scope>
    <source>
        <strain evidence="2">BR01</strain>
    </source>
</reference>
<name>A0A8I2YTZ8_9AGAM</name>
<gene>
    <name evidence="2" type="ORF">JVT61DRAFT_15168</name>
</gene>
<feature type="region of interest" description="Disordered" evidence="1">
    <location>
        <begin position="126"/>
        <end position="164"/>
    </location>
</feature>
<dbReference type="AlphaFoldDB" id="A0A8I2YTZ8"/>
<sequence>MSSPIPHSYASASRTDSEASPSSPGLYVPVHRRRRTPGYASSSESGTPTSSPASSPSSSARSLSPLRTPTPTPMPGIYTSNQLLILSHSPLIAQMSAAHVEALRAVAPEVVQTRKQRKALAWRARQATATVTQHAHRQTPSRGSHSQSQSESEEDRAVSWRIRV</sequence>
<organism evidence="2 3">
    <name type="scientific">Boletus reticuloceps</name>
    <dbReference type="NCBI Taxonomy" id="495285"/>
    <lineage>
        <taxon>Eukaryota</taxon>
        <taxon>Fungi</taxon>
        <taxon>Dikarya</taxon>
        <taxon>Basidiomycota</taxon>
        <taxon>Agaricomycotina</taxon>
        <taxon>Agaricomycetes</taxon>
        <taxon>Agaricomycetidae</taxon>
        <taxon>Boletales</taxon>
        <taxon>Boletineae</taxon>
        <taxon>Boletaceae</taxon>
        <taxon>Boletoideae</taxon>
        <taxon>Boletus</taxon>
    </lineage>
</organism>
<dbReference type="EMBL" id="JAGFBS010000009">
    <property type="protein sequence ID" value="KAG6377372.1"/>
    <property type="molecule type" value="Genomic_DNA"/>
</dbReference>
<proteinExistence type="predicted"/>
<feature type="region of interest" description="Disordered" evidence="1">
    <location>
        <begin position="1"/>
        <end position="78"/>
    </location>
</feature>
<evidence type="ECO:0000313" key="3">
    <source>
        <dbReference type="Proteomes" id="UP000683000"/>
    </source>
</evidence>
<dbReference type="OrthoDB" id="2693148at2759"/>
<evidence type="ECO:0000313" key="2">
    <source>
        <dbReference type="EMBL" id="KAG6377372.1"/>
    </source>
</evidence>
<keyword evidence="3" id="KW-1185">Reference proteome</keyword>
<feature type="compositionally biased region" description="Polar residues" evidence="1">
    <location>
        <begin position="1"/>
        <end position="23"/>
    </location>
</feature>
<evidence type="ECO:0000256" key="1">
    <source>
        <dbReference type="SAM" id="MobiDB-lite"/>
    </source>
</evidence>
<accession>A0A8I2YTZ8</accession>
<dbReference type="Proteomes" id="UP000683000">
    <property type="component" value="Unassembled WGS sequence"/>
</dbReference>
<protein>
    <submittedName>
        <fullName evidence="2">Uncharacterized protein</fullName>
    </submittedName>
</protein>
<feature type="compositionally biased region" description="Low complexity" evidence="1">
    <location>
        <begin position="40"/>
        <end position="67"/>
    </location>
</feature>
<comment type="caution">
    <text evidence="2">The sequence shown here is derived from an EMBL/GenBank/DDBJ whole genome shotgun (WGS) entry which is preliminary data.</text>
</comment>